<evidence type="ECO:0000313" key="2">
    <source>
        <dbReference type="Proteomes" id="UP001458880"/>
    </source>
</evidence>
<proteinExistence type="predicted"/>
<name>A0AAW1MUJ4_POPJA</name>
<organism evidence="1 2">
    <name type="scientific">Popillia japonica</name>
    <name type="common">Japanese beetle</name>
    <dbReference type="NCBI Taxonomy" id="7064"/>
    <lineage>
        <taxon>Eukaryota</taxon>
        <taxon>Metazoa</taxon>
        <taxon>Ecdysozoa</taxon>
        <taxon>Arthropoda</taxon>
        <taxon>Hexapoda</taxon>
        <taxon>Insecta</taxon>
        <taxon>Pterygota</taxon>
        <taxon>Neoptera</taxon>
        <taxon>Endopterygota</taxon>
        <taxon>Coleoptera</taxon>
        <taxon>Polyphaga</taxon>
        <taxon>Scarabaeiformia</taxon>
        <taxon>Scarabaeidae</taxon>
        <taxon>Rutelinae</taxon>
        <taxon>Popillia</taxon>
    </lineage>
</organism>
<accession>A0AAW1MUJ4</accession>
<protein>
    <submittedName>
        <fullName evidence="1">Uncharacterized protein</fullName>
    </submittedName>
</protein>
<keyword evidence="2" id="KW-1185">Reference proteome</keyword>
<sequence>MEQIQKNQMSFLKFYKSGTNKFNYGKTIKVWTNMEQIQKNQMSFLKFYKSGTNKLDLQLLLILGLRRNSRGKNDSRKMKNVLSRMEILRMPENLRIEALKYDGNERRLRH</sequence>
<dbReference type="EMBL" id="JASPKY010000024">
    <property type="protein sequence ID" value="KAK9751958.1"/>
    <property type="molecule type" value="Genomic_DNA"/>
</dbReference>
<dbReference type="Proteomes" id="UP001458880">
    <property type="component" value="Unassembled WGS sequence"/>
</dbReference>
<evidence type="ECO:0000313" key="1">
    <source>
        <dbReference type="EMBL" id="KAK9751958.1"/>
    </source>
</evidence>
<dbReference type="AlphaFoldDB" id="A0AAW1MUJ4"/>
<gene>
    <name evidence="1" type="ORF">QE152_g4599</name>
</gene>
<reference evidence="1 2" key="1">
    <citation type="journal article" date="2024" name="BMC Genomics">
        <title>De novo assembly and annotation of Popillia japonica's genome with initial clues to its potential as an invasive pest.</title>
        <authorList>
            <person name="Cucini C."/>
            <person name="Boschi S."/>
            <person name="Funari R."/>
            <person name="Cardaioli E."/>
            <person name="Iannotti N."/>
            <person name="Marturano G."/>
            <person name="Paoli F."/>
            <person name="Bruttini M."/>
            <person name="Carapelli A."/>
            <person name="Frati F."/>
            <person name="Nardi F."/>
        </authorList>
    </citation>
    <scope>NUCLEOTIDE SEQUENCE [LARGE SCALE GENOMIC DNA]</scope>
    <source>
        <strain evidence="1">DMR45628</strain>
    </source>
</reference>
<comment type="caution">
    <text evidence="1">The sequence shown here is derived from an EMBL/GenBank/DDBJ whole genome shotgun (WGS) entry which is preliminary data.</text>
</comment>